<protein>
    <submittedName>
        <fullName evidence="1">Uncharacterized protein</fullName>
    </submittedName>
</protein>
<reference evidence="1" key="1">
    <citation type="submission" date="2022-12" db="EMBL/GenBank/DDBJ databases">
        <title>Jiella pelagia sp. nov., isolated from phosphonate enriched culture of Northwest Pacific surface seawater.</title>
        <authorList>
            <person name="Shin D.Y."/>
            <person name="Hwang C.Y."/>
        </authorList>
    </citation>
    <scope>NUCLEOTIDE SEQUENCE</scope>
    <source>
        <strain evidence="1">HL-NP1</strain>
    </source>
</reference>
<dbReference type="Proteomes" id="UP001164020">
    <property type="component" value="Chromosome"/>
</dbReference>
<organism evidence="1 2">
    <name type="scientific">Jiella pelagia</name>
    <dbReference type="NCBI Taxonomy" id="2986949"/>
    <lineage>
        <taxon>Bacteria</taxon>
        <taxon>Pseudomonadati</taxon>
        <taxon>Pseudomonadota</taxon>
        <taxon>Alphaproteobacteria</taxon>
        <taxon>Hyphomicrobiales</taxon>
        <taxon>Aurantimonadaceae</taxon>
        <taxon>Jiella</taxon>
    </lineage>
</organism>
<evidence type="ECO:0000313" key="2">
    <source>
        <dbReference type="Proteomes" id="UP001164020"/>
    </source>
</evidence>
<name>A0ABY7BVB0_9HYPH</name>
<dbReference type="RefSeq" id="WP_268879729.1">
    <property type="nucleotide sequence ID" value="NZ_CP114029.1"/>
</dbReference>
<proteinExistence type="predicted"/>
<evidence type="ECO:0000313" key="1">
    <source>
        <dbReference type="EMBL" id="WAP67277.1"/>
    </source>
</evidence>
<dbReference type="EMBL" id="CP114029">
    <property type="protein sequence ID" value="WAP67277.1"/>
    <property type="molecule type" value="Genomic_DNA"/>
</dbReference>
<gene>
    <name evidence="1" type="ORF">OH818_17075</name>
</gene>
<sequence>MIERLAVIGNSHVACLKQGWDRVAEEFPSIRITFFAARASGLLGLGYENGRLVPRNKAVGAALSATSGGKEEINLGEFDALLIYGAGFDAAIWPDKHRFSLQAQQRALRDSIEGTTCAHILGLLKNRYHGRIFVGHCPLHGLKGPSRPSDNTIYHQALVRIQKEILAPWDARLIPQPEETIVLGARTDIQYCRGAVRLSVGLANDGHGFDAEDRTHMNGDFGELWLCNFFRVVETGEFVDESKIWKWLAFPRVRSWLQKSLGLLGRKNAYVPQYARVARR</sequence>
<keyword evidence="2" id="KW-1185">Reference proteome</keyword>
<accession>A0ABY7BVB0</accession>